<evidence type="ECO:0000313" key="2">
    <source>
        <dbReference type="EMBL" id="MFC7290892.1"/>
    </source>
</evidence>
<dbReference type="RefSeq" id="WP_382166097.1">
    <property type="nucleotide sequence ID" value="NZ_JBHTBR010000002.1"/>
</dbReference>
<feature type="transmembrane region" description="Helical" evidence="1">
    <location>
        <begin position="108"/>
        <end position="126"/>
    </location>
</feature>
<accession>A0ABW2IIY2</accession>
<keyword evidence="1" id="KW-1133">Transmembrane helix</keyword>
<name>A0ABW2IIY2_9PROT</name>
<keyword evidence="1" id="KW-0812">Transmembrane</keyword>
<evidence type="ECO:0008006" key="4">
    <source>
        <dbReference type="Google" id="ProtNLM"/>
    </source>
</evidence>
<keyword evidence="1" id="KW-0472">Membrane</keyword>
<evidence type="ECO:0000313" key="3">
    <source>
        <dbReference type="Proteomes" id="UP001596492"/>
    </source>
</evidence>
<organism evidence="2 3">
    <name type="scientific">Hirschia litorea</name>
    <dbReference type="NCBI Taxonomy" id="1199156"/>
    <lineage>
        <taxon>Bacteria</taxon>
        <taxon>Pseudomonadati</taxon>
        <taxon>Pseudomonadota</taxon>
        <taxon>Alphaproteobacteria</taxon>
        <taxon>Hyphomonadales</taxon>
        <taxon>Hyphomonadaceae</taxon>
        <taxon>Hirschia</taxon>
    </lineage>
</organism>
<sequence>MPAKKQQYNWSVLIENWRIVLPVALIGLLVLQLMGVNLKLVFFLMLAGIVFYLLRKRILRVFPKGKNRIVIQFGKSKISLTKKQAYMGVLALVGAWVFLSILGKIFWALMVLIVGFGVIAGGLAFGERLLPRQDV</sequence>
<dbReference type="EMBL" id="JBHTBR010000002">
    <property type="protein sequence ID" value="MFC7290892.1"/>
    <property type="molecule type" value="Genomic_DNA"/>
</dbReference>
<feature type="transmembrane region" description="Helical" evidence="1">
    <location>
        <begin position="85"/>
        <end position="102"/>
    </location>
</feature>
<comment type="caution">
    <text evidence="2">The sequence shown here is derived from an EMBL/GenBank/DDBJ whole genome shotgun (WGS) entry which is preliminary data.</text>
</comment>
<reference evidence="3" key="1">
    <citation type="journal article" date="2019" name="Int. J. Syst. Evol. Microbiol.">
        <title>The Global Catalogue of Microorganisms (GCM) 10K type strain sequencing project: providing services to taxonomists for standard genome sequencing and annotation.</title>
        <authorList>
            <consortium name="The Broad Institute Genomics Platform"/>
            <consortium name="The Broad Institute Genome Sequencing Center for Infectious Disease"/>
            <person name="Wu L."/>
            <person name="Ma J."/>
        </authorList>
    </citation>
    <scope>NUCLEOTIDE SEQUENCE [LARGE SCALE GENOMIC DNA]</scope>
    <source>
        <strain evidence="3">CCUG 51308</strain>
    </source>
</reference>
<feature type="transmembrane region" description="Helical" evidence="1">
    <location>
        <begin position="12"/>
        <end position="30"/>
    </location>
</feature>
<gene>
    <name evidence="2" type="ORF">ACFQS8_04645</name>
</gene>
<feature type="transmembrane region" description="Helical" evidence="1">
    <location>
        <begin position="36"/>
        <end position="54"/>
    </location>
</feature>
<protein>
    <recommendedName>
        <fullName evidence="4">DUF4395 domain-containing protein</fullName>
    </recommendedName>
</protein>
<evidence type="ECO:0000256" key="1">
    <source>
        <dbReference type="SAM" id="Phobius"/>
    </source>
</evidence>
<keyword evidence="3" id="KW-1185">Reference proteome</keyword>
<dbReference type="Proteomes" id="UP001596492">
    <property type="component" value="Unassembled WGS sequence"/>
</dbReference>
<proteinExistence type="predicted"/>